<evidence type="ECO:0000313" key="1">
    <source>
        <dbReference type="EnsemblPlants" id="ORUFI07G28020.1"/>
    </source>
</evidence>
<sequence length="66" mass="6530">MQVITSSVNSAFTSGDGLSDGSLPMAAASPVIFSTNFSITSSSSGCSSFAMVTASTSTVILSLSID</sequence>
<dbReference type="AlphaFoldDB" id="A0A0E0QD14"/>
<dbReference type="Gramene" id="ORUFI07G28020.1">
    <property type="protein sequence ID" value="ORUFI07G28020.1"/>
    <property type="gene ID" value="ORUFI07G28020"/>
</dbReference>
<accession>A0A0E0QD14</accession>
<dbReference type="Proteomes" id="UP000008022">
    <property type="component" value="Unassembled WGS sequence"/>
</dbReference>
<name>A0A0E0QD14_ORYRU</name>
<evidence type="ECO:0000313" key="2">
    <source>
        <dbReference type="Proteomes" id="UP000008022"/>
    </source>
</evidence>
<organism evidence="1 2">
    <name type="scientific">Oryza rufipogon</name>
    <name type="common">Brownbeard rice</name>
    <name type="synonym">Asian wild rice</name>
    <dbReference type="NCBI Taxonomy" id="4529"/>
    <lineage>
        <taxon>Eukaryota</taxon>
        <taxon>Viridiplantae</taxon>
        <taxon>Streptophyta</taxon>
        <taxon>Embryophyta</taxon>
        <taxon>Tracheophyta</taxon>
        <taxon>Spermatophyta</taxon>
        <taxon>Magnoliopsida</taxon>
        <taxon>Liliopsida</taxon>
        <taxon>Poales</taxon>
        <taxon>Poaceae</taxon>
        <taxon>BOP clade</taxon>
        <taxon>Oryzoideae</taxon>
        <taxon>Oryzeae</taxon>
        <taxon>Oryzinae</taxon>
        <taxon>Oryza</taxon>
    </lineage>
</organism>
<dbReference type="EnsemblPlants" id="ORUFI07G28020.1">
    <property type="protein sequence ID" value="ORUFI07G28020.1"/>
    <property type="gene ID" value="ORUFI07G28020"/>
</dbReference>
<keyword evidence="2" id="KW-1185">Reference proteome</keyword>
<reference evidence="1" key="2">
    <citation type="submission" date="2015-06" db="UniProtKB">
        <authorList>
            <consortium name="EnsemblPlants"/>
        </authorList>
    </citation>
    <scope>IDENTIFICATION</scope>
</reference>
<dbReference type="HOGENOM" id="CLU_2835704_0_0_1"/>
<reference evidence="2" key="1">
    <citation type="submission" date="2013-06" db="EMBL/GenBank/DDBJ databases">
        <authorList>
            <person name="Zhao Q."/>
        </authorList>
    </citation>
    <scope>NUCLEOTIDE SEQUENCE</scope>
    <source>
        <strain evidence="2">cv. W1943</strain>
    </source>
</reference>
<proteinExistence type="predicted"/>
<protein>
    <submittedName>
        <fullName evidence="1">Uncharacterized protein</fullName>
    </submittedName>
</protein>